<evidence type="ECO:0000256" key="9">
    <source>
        <dbReference type="ARBA" id="ARBA00023235"/>
    </source>
</evidence>
<evidence type="ECO:0000256" key="1">
    <source>
        <dbReference type="ARBA" id="ARBA00000185"/>
    </source>
</evidence>
<gene>
    <name evidence="14" type="ORF">TEOVI_000630000</name>
</gene>
<dbReference type="GO" id="GO:0005524">
    <property type="term" value="F:ATP binding"/>
    <property type="evidence" value="ECO:0007669"/>
    <property type="project" value="InterPro"/>
</dbReference>
<dbReference type="PANTHER" id="PTHR10848:SF2">
    <property type="entry name" value="RECOMBINATION PROTEIN SPO11, PUTATIVE-RELATED"/>
    <property type="match status" value="1"/>
</dbReference>
<protein>
    <recommendedName>
        <fullName evidence="4">DNA topoisomerase (ATP-hydrolyzing)</fullName>
        <ecNumber evidence="4">5.6.2.2</ecNumber>
    </recommendedName>
</protein>
<dbReference type="GeneID" id="92380234"/>
<dbReference type="GO" id="GO:0003677">
    <property type="term" value="F:DNA binding"/>
    <property type="evidence" value="ECO:0007669"/>
    <property type="project" value="UniProtKB-UniRule"/>
</dbReference>
<comment type="cofactor">
    <cofactor evidence="2">
        <name>Mg(2+)</name>
        <dbReference type="ChEBI" id="CHEBI:18420"/>
    </cofactor>
</comment>
<evidence type="ECO:0000256" key="6">
    <source>
        <dbReference type="ARBA" id="ARBA00022842"/>
    </source>
</evidence>
<keyword evidence="9 10" id="KW-0413">Isomerase</keyword>
<proteinExistence type="inferred from homology"/>
<dbReference type="Pfam" id="PF04406">
    <property type="entry name" value="TP6A_N"/>
    <property type="match status" value="1"/>
</dbReference>
<evidence type="ECO:0000256" key="2">
    <source>
        <dbReference type="ARBA" id="ARBA00001946"/>
    </source>
</evidence>
<dbReference type="GO" id="GO:0042138">
    <property type="term" value="P:meiotic DNA double-strand break formation"/>
    <property type="evidence" value="ECO:0007669"/>
    <property type="project" value="TreeGrafter"/>
</dbReference>
<dbReference type="PRINTS" id="PR01550">
    <property type="entry name" value="TOP6AFAMILY"/>
</dbReference>
<dbReference type="Proteomes" id="UP000195570">
    <property type="component" value="Unassembled WGS sequence"/>
</dbReference>
<sequence length="494" mass="55489">MHRAAYALGDSCAKETAAGAAGGTTAFSRKSQRRQVLKAPAFVSSDNIRTSTSISLRDEAVRRMESFVLNVIYEIVTYQGMKYERQRKGDAQHPADAALRSEDGDDACELRSPERQPSGPNLLTVSSQQQQLPRLRLLRQQLLVLRHLYANVQLGVICTQRDVYYRLVRFFPDQGCVNRVIQQLVQQLGLPRQLLGVVPGTRGCVGGSLSFHGIDLRRYSSEGLPLPVLREELSVVWRPKHECESIPVHSPEDIEGFELHNDIRYIIVVEKHAVFFRLMEEKIFDRVSCVLLTSHGFPTAAALTLLSNLHRTATDVGVPVVALVDYNPSGLSILQQYKHDTGRIQENRYASVHSLRWLGLRGCHVLHDGSTEVADSQRLSSGIHAGDAVGHIPRVARLPFQPFTQRDDVMISNIIARWAAIWKGCDDGEDAQRVWFREAQIMQTSRVKVELEAIYECSASGPYEPTQKGFSSQSLHKGSFSTWVCRGLFRRDYI</sequence>
<evidence type="ECO:0000256" key="5">
    <source>
        <dbReference type="ARBA" id="ARBA00022723"/>
    </source>
</evidence>
<evidence type="ECO:0000256" key="8">
    <source>
        <dbReference type="ARBA" id="ARBA00023125"/>
    </source>
</evidence>
<dbReference type="InterPro" id="IPR036078">
    <property type="entry name" value="Spo11/TopoVI_A_sf"/>
</dbReference>
<evidence type="ECO:0000256" key="11">
    <source>
        <dbReference type="SAM" id="MobiDB-lite"/>
    </source>
</evidence>
<dbReference type="EC" id="5.6.2.2" evidence="4"/>
<dbReference type="InterPro" id="IPR036388">
    <property type="entry name" value="WH-like_DNA-bd_sf"/>
</dbReference>
<keyword evidence="6" id="KW-0460">Magnesium</keyword>
<feature type="active site" description="O-(5'-phospho-DNA)-tyrosine intermediate" evidence="10">
    <location>
        <position position="165"/>
    </location>
</feature>
<keyword evidence="7 10" id="KW-0799">Topoisomerase</keyword>
<dbReference type="InterPro" id="IPR002815">
    <property type="entry name" value="Spo11/TopoVI_A"/>
</dbReference>
<organism evidence="14 15">
    <name type="scientific">Trypanosoma equiperdum</name>
    <dbReference type="NCBI Taxonomy" id="5694"/>
    <lineage>
        <taxon>Eukaryota</taxon>
        <taxon>Discoba</taxon>
        <taxon>Euglenozoa</taxon>
        <taxon>Kinetoplastea</taxon>
        <taxon>Metakinetoplastina</taxon>
        <taxon>Trypanosomatida</taxon>
        <taxon>Trypanosomatidae</taxon>
        <taxon>Trypanosoma</taxon>
    </lineage>
</organism>
<comment type="similarity">
    <text evidence="3 10">Belongs to the TOP6A family.</text>
</comment>
<evidence type="ECO:0000313" key="15">
    <source>
        <dbReference type="Proteomes" id="UP000195570"/>
    </source>
</evidence>
<dbReference type="InterPro" id="IPR034136">
    <property type="entry name" value="TOPRIM_Topo6A/Spo11"/>
</dbReference>
<feature type="domain" description="Spo11/DNA topoisomerase VI subunit A N-terminal" evidence="12">
    <location>
        <begin position="140"/>
        <end position="197"/>
    </location>
</feature>
<dbReference type="SUPFAM" id="SSF56726">
    <property type="entry name" value="DNA topoisomerase IV, alpha subunit"/>
    <property type="match status" value="1"/>
</dbReference>
<dbReference type="GO" id="GO:0003918">
    <property type="term" value="F:DNA topoisomerase type II (double strand cut, ATP-hydrolyzing) activity"/>
    <property type="evidence" value="ECO:0007669"/>
    <property type="project" value="UniProtKB-UniRule"/>
</dbReference>
<dbReference type="Gene3D" id="1.10.10.10">
    <property type="entry name" value="Winged helix-like DNA-binding domain superfamily/Winged helix DNA-binding domain"/>
    <property type="match status" value="1"/>
</dbReference>
<keyword evidence="8 10" id="KW-0238">DNA-binding</keyword>
<reference evidence="14" key="1">
    <citation type="submission" date="2016-09" db="EMBL/GenBank/DDBJ databases">
        <authorList>
            <person name="Hebert L."/>
            <person name="Moumen B."/>
        </authorList>
    </citation>
    <scope>NUCLEOTIDE SEQUENCE [LARGE SCALE GENOMIC DNA]</scope>
    <source>
        <strain evidence="14">OVI</strain>
    </source>
</reference>
<dbReference type="PANTHER" id="PTHR10848">
    <property type="entry name" value="MEIOTIC RECOMBINATION PROTEIN SPO11"/>
    <property type="match status" value="1"/>
</dbReference>
<dbReference type="GO" id="GO:0000228">
    <property type="term" value="C:nuclear chromosome"/>
    <property type="evidence" value="ECO:0007669"/>
    <property type="project" value="TreeGrafter"/>
</dbReference>
<dbReference type="InterPro" id="IPR013049">
    <property type="entry name" value="Spo11/TopoVI_A_N"/>
</dbReference>
<evidence type="ECO:0000256" key="10">
    <source>
        <dbReference type="PROSITE-ProRule" id="PRU01385"/>
    </source>
</evidence>
<dbReference type="RefSeq" id="XP_067079412.1">
    <property type="nucleotide sequence ID" value="XM_067223311.1"/>
</dbReference>
<name>A0A1G4I8U4_TRYEQ</name>
<evidence type="ECO:0000259" key="12">
    <source>
        <dbReference type="Pfam" id="PF04406"/>
    </source>
</evidence>
<comment type="catalytic activity">
    <reaction evidence="1 10">
        <text>ATP-dependent breakage, passage and rejoining of double-stranded DNA.</text>
        <dbReference type="EC" id="5.6.2.2"/>
    </reaction>
</comment>
<dbReference type="Gene3D" id="3.40.1360.10">
    <property type="match status" value="1"/>
</dbReference>
<dbReference type="AlphaFoldDB" id="A0A1G4I8U4"/>
<keyword evidence="15" id="KW-1185">Reference proteome</keyword>
<accession>A0A1G4I8U4</accession>
<dbReference type="CDD" id="cd00223">
    <property type="entry name" value="TOPRIM_TopoIIB_SPO"/>
    <property type="match status" value="1"/>
</dbReference>
<feature type="domain" description="Topoisomerase 6 subunit A/Spo11 TOPRIM" evidence="13">
    <location>
        <begin position="265"/>
        <end position="361"/>
    </location>
</feature>
<dbReference type="PROSITE" id="PS52041">
    <property type="entry name" value="TOPO_IIB"/>
    <property type="match status" value="1"/>
</dbReference>
<dbReference type="VEuPathDB" id="TriTrypDB:TEOVI_000630000"/>
<dbReference type="GO" id="GO:0046872">
    <property type="term" value="F:metal ion binding"/>
    <property type="evidence" value="ECO:0007669"/>
    <property type="project" value="UniProtKB-KW"/>
</dbReference>
<evidence type="ECO:0000256" key="7">
    <source>
        <dbReference type="ARBA" id="ARBA00023029"/>
    </source>
</evidence>
<dbReference type="EMBL" id="CZPT02000924">
    <property type="protein sequence ID" value="SCU68212.1"/>
    <property type="molecule type" value="Genomic_DNA"/>
</dbReference>
<feature type="region of interest" description="Disordered" evidence="11">
    <location>
        <begin position="87"/>
        <end position="123"/>
    </location>
</feature>
<comment type="caution">
    <text evidence="14">The sequence shown here is derived from an EMBL/GenBank/DDBJ whole genome shotgun (WGS) entry which is preliminary data.</text>
</comment>
<keyword evidence="5" id="KW-0479">Metal-binding</keyword>
<evidence type="ECO:0000259" key="13">
    <source>
        <dbReference type="Pfam" id="PF21180"/>
    </source>
</evidence>
<evidence type="ECO:0000256" key="3">
    <source>
        <dbReference type="ARBA" id="ARBA00006559"/>
    </source>
</evidence>
<dbReference type="GO" id="GO:0000706">
    <property type="term" value="P:meiotic DNA double-strand break processing"/>
    <property type="evidence" value="ECO:0007669"/>
    <property type="project" value="TreeGrafter"/>
</dbReference>
<evidence type="ECO:0000313" key="14">
    <source>
        <dbReference type="EMBL" id="SCU68212.1"/>
    </source>
</evidence>
<dbReference type="GO" id="GO:0007131">
    <property type="term" value="P:reciprocal meiotic recombination"/>
    <property type="evidence" value="ECO:0007669"/>
    <property type="project" value="TreeGrafter"/>
</dbReference>
<evidence type="ECO:0000256" key="4">
    <source>
        <dbReference type="ARBA" id="ARBA00012895"/>
    </source>
</evidence>
<dbReference type="Pfam" id="PF21180">
    <property type="entry name" value="TOP6A-Spo11_Toprim"/>
    <property type="match status" value="1"/>
</dbReference>